<organism evidence="5 6">
    <name type="scientific">Caballeronia sordidicola</name>
    <name type="common">Burkholderia sordidicola</name>
    <dbReference type="NCBI Taxonomy" id="196367"/>
    <lineage>
        <taxon>Bacteria</taxon>
        <taxon>Pseudomonadati</taxon>
        <taxon>Pseudomonadota</taxon>
        <taxon>Betaproteobacteria</taxon>
        <taxon>Burkholderiales</taxon>
        <taxon>Burkholderiaceae</taxon>
        <taxon>Caballeronia</taxon>
    </lineage>
</organism>
<evidence type="ECO:0000256" key="1">
    <source>
        <dbReference type="ARBA" id="ARBA00022491"/>
    </source>
</evidence>
<dbReference type="InterPro" id="IPR037171">
    <property type="entry name" value="NagB/RpiA_transferase-like"/>
</dbReference>
<evidence type="ECO:0000256" key="2">
    <source>
        <dbReference type="ARBA" id="ARBA00023015"/>
    </source>
</evidence>
<dbReference type="Pfam" id="PF08220">
    <property type="entry name" value="HTH_DeoR"/>
    <property type="match status" value="1"/>
</dbReference>
<proteinExistence type="predicted"/>
<dbReference type="InterPro" id="IPR001034">
    <property type="entry name" value="DeoR_HTH"/>
</dbReference>
<dbReference type="Gene3D" id="3.40.50.1360">
    <property type="match status" value="1"/>
</dbReference>
<gene>
    <name evidence="5" type="ORF">BSU04_33250</name>
</gene>
<keyword evidence="2" id="KW-0805">Transcription regulation</keyword>
<protein>
    <submittedName>
        <fullName evidence="5">Transcriptional regulator of sugar metabolism</fullName>
    </submittedName>
</protein>
<dbReference type="Proteomes" id="UP000214720">
    <property type="component" value="Unassembled WGS sequence"/>
</dbReference>
<dbReference type="EMBL" id="MTHB01000229">
    <property type="protein sequence ID" value="OXC74191.1"/>
    <property type="molecule type" value="Genomic_DNA"/>
</dbReference>
<dbReference type="Pfam" id="PF00455">
    <property type="entry name" value="DeoRC"/>
    <property type="match status" value="1"/>
</dbReference>
<reference evidence="6" key="1">
    <citation type="submission" date="2017-01" db="EMBL/GenBank/DDBJ databases">
        <title>Genome Analysis of Deinococcus marmoris KOPRI26562.</title>
        <authorList>
            <person name="Kim J.H."/>
            <person name="Oh H.-M."/>
        </authorList>
    </citation>
    <scope>NUCLEOTIDE SEQUENCE [LARGE SCALE GENOMIC DNA]</scope>
    <source>
        <strain evidence="6">PAMC 26633</strain>
    </source>
</reference>
<evidence type="ECO:0000256" key="3">
    <source>
        <dbReference type="ARBA" id="ARBA00023163"/>
    </source>
</evidence>
<comment type="caution">
    <text evidence="5">The sequence shown here is derived from an EMBL/GenBank/DDBJ whole genome shotgun (WGS) entry which is preliminary data.</text>
</comment>
<evidence type="ECO:0000259" key="4">
    <source>
        <dbReference type="PROSITE" id="PS51000"/>
    </source>
</evidence>
<dbReference type="InterPro" id="IPR036390">
    <property type="entry name" value="WH_DNA-bd_sf"/>
</dbReference>
<evidence type="ECO:0000313" key="5">
    <source>
        <dbReference type="EMBL" id="OXC74191.1"/>
    </source>
</evidence>
<dbReference type="InterPro" id="IPR036388">
    <property type="entry name" value="WH-like_DNA-bd_sf"/>
</dbReference>
<keyword evidence="1" id="KW-0678">Repressor</keyword>
<dbReference type="PANTHER" id="PTHR30363:SF4">
    <property type="entry name" value="GLYCEROL-3-PHOSPHATE REGULON REPRESSOR"/>
    <property type="match status" value="1"/>
</dbReference>
<dbReference type="Gene3D" id="1.10.10.10">
    <property type="entry name" value="Winged helix-like DNA-binding domain superfamily/Winged helix DNA-binding domain"/>
    <property type="match status" value="1"/>
</dbReference>
<dbReference type="PANTHER" id="PTHR30363">
    <property type="entry name" value="HTH-TYPE TRANSCRIPTIONAL REGULATOR SRLR-RELATED"/>
    <property type="match status" value="1"/>
</dbReference>
<dbReference type="PROSITE" id="PS51000">
    <property type="entry name" value="HTH_DEOR_2"/>
    <property type="match status" value="1"/>
</dbReference>
<dbReference type="SUPFAM" id="SSF100950">
    <property type="entry name" value="NagB/RpiA/CoA transferase-like"/>
    <property type="match status" value="1"/>
</dbReference>
<sequence>MSMLSAMGRTSERWSSKAPIHWQSAEAQSVRGRQPQNTDIKNSCLRSLVYDKLCSIMIAYTRLTTNEHVQTETDDMQRTRRDAVDGLLPDERAKLILDRLRTHGRVLATELALEFNTSEHTVRRHLRDLAEAGHCKRVYGGALLIAPSAPAGSTRLREAVDRKAQLAIAAASIVRPRQIILLDAGSTNVAIAAALPDNADLTVVTNSPDACSRLLDRPGFDVILIGGRVSARGAGSLGSTALLQVQQIKADLCFLGACAIDPAEGVAAFEAEEAELKRAMVKSSGQVAIAMTSEKLMTVAPFFVVAASGIEHLIVEADVCAQRLGEFEKICANVIVAHAGAQ</sequence>
<dbReference type="SMART" id="SM01134">
    <property type="entry name" value="DeoRC"/>
    <property type="match status" value="1"/>
</dbReference>
<keyword evidence="3" id="KW-0804">Transcription</keyword>
<dbReference type="SUPFAM" id="SSF46785">
    <property type="entry name" value="Winged helix' DNA-binding domain"/>
    <property type="match status" value="1"/>
</dbReference>
<name>A0A226WSN9_CABSO</name>
<accession>A0A226WSN9</accession>
<evidence type="ECO:0000313" key="6">
    <source>
        <dbReference type="Proteomes" id="UP000214720"/>
    </source>
</evidence>
<dbReference type="SMART" id="SM00420">
    <property type="entry name" value="HTH_DEOR"/>
    <property type="match status" value="1"/>
</dbReference>
<dbReference type="AlphaFoldDB" id="A0A226WSN9"/>
<dbReference type="InterPro" id="IPR014036">
    <property type="entry name" value="DeoR-like_C"/>
</dbReference>
<dbReference type="InterPro" id="IPR050313">
    <property type="entry name" value="Carb_Metab_HTH_regulators"/>
</dbReference>
<dbReference type="GO" id="GO:0003700">
    <property type="term" value="F:DNA-binding transcription factor activity"/>
    <property type="evidence" value="ECO:0007669"/>
    <property type="project" value="InterPro"/>
</dbReference>
<feature type="domain" description="HTH deoR-type" evidence="4">
    <location>
        <begin position="89"/>
        <end position="144"/>
    </location>
</feature>